<sequence>MHSGARRHATTAVALASTCELIPRAKSQTMAKWWLVRSPASWDGVQTCTSTRTSQTSSRLAASDSRRLAENPALHLT</sequence>
<name>A0A2T4AG08_TRIHA</name>
<evidence type="ECO:0000256" key="1">
    <source>
        <dbReference type="SAM" id="MobiDB-lite"/>
    </source>
</evidence>
<dbReference type="EMBL" id="KZ679679">
    <property type="protein sequence ID" value="PTB56007.1"/>
    <property type="molecule type" value="Genomic_DNA"/>
</dbReference>
<accession>A0A2T4AG08</accession>
<dbReference type="RefSeq" id="XP_024775684.1">
    <property type="nucleotide sequence ID" value="XM_024914971.1"/>
</dbReference>
<protein>
    <submittedName>
        <fullName evidence="2">Uncharacterized protein</fullName>
    </submittedName>
</protein>
<dbReference type="Proteomes" id="UP000241690">
    <property type="component" value="Unassembled WGS sequence"/>
</dbReference>
<organism evidence="2 3">
    <name type="scientific">Trichoderma harzianum CBS 226.95</name>
    <dbReference type="NCBI Taxonomy" id="983964"/>
    <lineage>
        <taxon>Eukaryota</taxon>
        <taxon>Fungi</taxon>
        <taxon>Dikarya</taxon>
        <taxon>Ascomycota</taxon>
        <taxon>Pezizomycotina</taxon>
        <taxon>Sordariomycetes</taxon>
        <taxon>Hypocreomycetidae</taxon>
        <taxon>Hypocreales</taxon>
        <taxon>Hypocreaceae</taxon>
        <taxon>Trichoderma</taxon>
    </lineage>
</organism>
<dbReference type="AlphaFoldDB" id="A0A2T4AG08"/>
<reference evidence="2 3" key="1">
    <citation type="submission" date="2016-07" db="EMBL/GenBank/DDBJ databases">
        <title>Multiple horizontal gene transfer events from other fungi enriched the ability of initially mycotrophic Trichoderma (Ascomycota) to feed on dead plant biomass.</title>
        <authorList>
            <consortium name="DOE Joint Genome Institute"/>
            <person name="Aerts A."/>
            <person name="Atanasova L."/>
            <person name="Chenthamara K."/>
            <person name="Zhang J."/>
            <person name="Grujic M."/>
            <person name="Henrissat B."/>
            <person name="Kuo A."/>
            <person name="Salamov A."/>
            <person name="Lipzen A."/>
            <person name="Labutti K."/>
            <person name="Barry K."/>
            <person name="Miao Y."/>
            <person name="Rahimi M.J."/>
            <person name="Shen Q."/>
            <person name="Grigoriev I.V."/>
            <person name="Kubicek C.P."/>
            <person name="Druzhinina I.S."/>
        </authorList>
    </citation>
    <scope>NUCLEOTIDE SEQUENCE [LARGE SCALE GENOMIC DNA]</scope>
    <source>
        <strain evidence="2 3">CBS 226.95</strain>
    </source>
</reference>
<keyword evidence="3" id="KW-1185">Reference proteome</keyword>
<dbReference type="GeneID" id="36623537"/>
<evidence type="ECO:0000313" key="3">
    <source>
        <dbReference type="Proteomes" id="UP000241690"/>
    </source>
</evidence>
<feature type="region of interest" description="Disordered" evidence="1">
    <location>
        <begin position="44"/>
        <end position="77"/>
    </location>
</feature>
<feature type="compositionally biased region" description="Low complexity" evidence="1">
    <location>
        <begin position="46"/>
        <end position="63"/>
    </location>
</feature>
<gene>
    <name evidence="2" type="ORF">M431DRAFT_415422</name>
</gene>
<proteinExistence type="predicted"/>
<evidence type="ECO:0000313" key="2">
    <source>
        <dbReference type="EMBL" id="PTB56007.1"/>
    </source>
</evidence>